<evidence type="ECO:0000313" key="1">
    <source>
        <dbReference type="EMBL" id="KAA5549037.1"/>
    </source>
</evidence>
<protein>
    <recommendedName>
        <fullName evidence="3">PKD domain-containing protein</fullName>
    </recommendedName>
</protein>
<dbReference type="Proteomes" id="UP000323426">
    <property type="component" value="Unassembled WGS sequence"/>
</dbReference>
<dbReference type="InterPro" id="IPR006626">
    <property type="entry name" value="PbH1"/>
</dbReference>
<dbReference type="RefSeq" id="WP_150086033.1">
    <property type="nucleotide sequence ID" value="NZ_VWSF01000001.1"/>
</dbReference>
<sequence>MKTKNLPSAFTPANNRLRLYNLAQFNFSVKTLMLLLVAVMATLTSCEEDKPEPKPATTVTAKAGDDQTINLGTLVTLDASASTDSEGKTLTYSWAIVTKPATSNATLTNANQAKPTFTPDVAGEYELEVSVSNGTGSAKDKVKITVTAPTGGNINLNEPIEQDIVLTNVVADPTKPDYRLTQNLLVNAKLTIMPGVVIEADADKGIYINENGALIAKGTATNKIVFTGKDKTKGYWEGIMVISGNPANELDFVEVNYAGSSNLSGIGSAIKAGMVISYHGTIPGQMKISNTTFSQSNGYGLYLHGIGQVSAFANNTFSNNSGNAMYLAANLAHKLDAATKFKGGNGYEGVEIAGEVEHNDEVTWPAFTDGASYLVSEDIILESGVKITAGAKLEFANETGFYVRDNGAYLIAKGTAANKIVFTGRNKVTGFWNGVMIISSSPLNEMDYVEIAYAGKRNLSGMGSAIKSNLVLSGFNPGAKLKVTNSSFTHSGGYGMYVQDGHAQFTGFANNTFSNNTGSALFVYAEQVHKIDAASKLKNSNGFDGVETSGEISLDNEVSWAAFTDGAGYYINGDLFFDSGVKLEATANATPTLYFATDKALYVRENGYIIAKGTATQKITFTGKTAQKGFWKGIMIATDSPLNEMNHVNVMNGGKTNLSGVNEKANVTVRYDAALKVVNSKISNSGGYGLFVKRNGIINADAGTANTFENNTSTGYHKEQ</sequence>
<comment type="caution">
    <text evidence="1">The sequence shown here is derived from an EMBL/GenBank/DDBJ whole genome shotgun (WGS) entry which is preliminary data.</text>
</comment>
<proteinExistence type="predicted"/>
<dbReference type="Pfam" id="PF22352">
    <property type="entry name" value="K319L-like_PKD"/>
    <property type="match status" value="1"/>
</dbReference>
<dbReference type="Gene3D" id="2.60.40.10">
    <property type="entry name" value="Immunoglobulins"/>
    <property type="match status" value="1"/>
</dbReference>
<dbReference type="InterPro" id="IPR035986">
    <property type="entry name" value="PKD_dom_sf"/>
</dbReference>
<gene>
    <name evidence="1" type="ORF">F0145_00075</name>
</gene>
<name>A0A5M6DNH2_9BACT</name>
<evidence type="ECO:0008006" key="3">
    <source>
        <dbReference type="Google" id="ProtNLM"/>
    </source>
</evidence>
<accession>A0A5M6DNH2</accession>
<dbReference type="EMBL" id="VWSF01000001">
    <property type="protein sequence ID" value="KAA5549037.1"/>
    <property type="molecule type" value="Genomic_DNA"/>
</dbReference>
<dbReference type="SUPFAM" id="SSF49299">
    <property type="entry name" value="PKD domain"/>
    <property type="match status" value="1"/>
</dbReference>
<keyword evidence="2" id="KW-1185">Reference proteome</keyword>
<dbReference type="AlphaFoldDB" id="A0A5M6DNH2"/>
<dbReference type="SMART" id="SM00710">
    <property type="entry name" value="PbH1"/>
    <property type="match status" value="5"/>
</dbReference>
<dbReference type="InterPro" id="IPR013783">
    <property type="entry name" value="Ig-like_fold"/>
</dbReference>
<evidence type="ECO:0000313" key="2">
    <source>
        <dbReference type="Proteomes" id="UP000323426"/>
    </source>
</evidence>
<organism evidence="1 2">
    <name type="scientific">Adhaeribacter rhizoryzae</name>
    <dbReference type="NCBI Taxonomy" id="2607907"/>
    <lineage>
        <taxon>Bacteria</taxon>
        <taxon>Pseudomonadati</taxon>
        <taxon>Bacteroidota</taxon>
        <taxon>Cytophagia</taxon>
        <taxon>Cytophagales</taxon>
        <taxon>Hymenobacteraceae</taxon>
        <taxon>Adhaeribacter</taxon>
    </lineage>
</organism>
<reference evidence="1 2" key="1">
    <citation type="submission" date="2019-09" db="EMBL/GenBank/DDBJ databases">
        <title>Genome sequence and assembly of Adhaeribacter sp.</title>
        <authorList>
            <person name="Chhetri G."/>
        </authorList>
    </citation>
    <scope>NUCLEOTIDE SEQUENCE [LARGE SCALE GENOMIC DNA]</scope>
    <source>
        <strain evidence="1 2">DK36</strain>
    </source>
</reference>